<dbReference type="EMBL" id="DF196821">
    <property type="protein sequence ID" value="GAD31684.1"/>
    <property type="molecule type" value="Genomic_DNA"/>
</dbReference>
<dbReference type="PANTHER" id="PTHR33594:SF1">
    <property type="entry name" value="HD_PDEASE DOMAIN-CONTAINING PROTEIN"/>
    <property type="match status" value="1"/>
</dbReference>
<dbReference type="GO" id="GO:0016787">
    <property type="term" value="F:hydrolase activity"/>
    <property type="evidence" value="ECO:0007669"/>
    <property type="project" value="UniProtKB-KW"/>
</dbReference>
<dbReference type="CDD" id="cd00077">
    <property type="entry name" value="HDc"/>
    <property type="match status" value="1"/>
</dbReference>
<dbReference type="eggNOG" id="COG1418">
    <property type="taxonomic scope" value="Bacteria"/>
</dbReference>
<reference evidence="3" key="1">
    <citation type="submission" date="2012-12" db="EMBL/GenBank/DDBJ databases">
        <title>Genome Sequence of Photobacterium leiognathi lrivu.4.1.</title>
        <authorList>
            <person name="Urbanczyk H."/>
            <person name="Ogura Y."/>
            <person name="Hayashi T."/>
            <person name="Dunlap P.V."/>
        </authorList>
    </citation>
    <scope>NUCLEOTIDE SEQUENCE [LARGE SCALE GENOMIC DNA]</scope>
    <source>
        <strain evidence="3">lrivu.4.1</strain>
    </source>
</reference>
<organism evidence="2 3">
    <name type="scientific">Photobacterium leiognathi lrivu.4.1</name>
    <dbReference type="NCBI Taxonomy" id="1248232"/>
    <lineage>
        <taxon>Bacteria</taxon>
        <taxon>Pseudomonadati</taxon>
        <taxon>Pseudomonadota</taxon>
        <taxon>Gammaproteobacteria</taxon>
        <taxon>Vibrionales</taxon>
        <taxon>Vibrionaceae</taxon>
        <taxon>Photobacterium</taxon>
    </lineage>
</organism>
<dbReference type="SMART" id="SM00471">
    <property type="entry name" value="HDc"/>
    <property type="match status" value="1"/>
</dbReference>
<evidence type="ECO:0000259" key="1">
    <source>
        <dbReference type="PROSITE" id="PS51831"/>
    </source>
</evidence>
<dbReference type="PROSITE" id="PS51831">
    <property type="entry name" value="HD"/>
    <property type="match status" value="1"/>
</dbReference>
<sequence>MLESTLMAFVEQQAISDAAHDKAHILRVVKIAKQLCQQEQAHLDVVMAAAYLHDCVSVAKNDPRRKQASLLAADKAIEFLSAKQLLQMQHDAIHHAIVAHSFSANVEPLTLEAKIVQDADRLDALGAIGLTRCIQVGTALGRPLYSIDDPFCETREPDDTTYTIDHFYVKLLRLADTMQTSSAKEEALRRIEFMKSYLQQLSYEI</sequence>
<dbReference type="Gene3D" id="1.10.3210.50">
    <property type="match status" value="1"/>
</dbReference>
<dbReference type="SUPFAM" id="SSF109604">
    <property type="entry name" value="HD-domain/PDEase-like"/>
    <property type="match status" value="1"/>
</dbReference>
<dbReference type="Pfam" id="PF01966">
    <property type="entry name" value="HD"/>
    <property type="match status" value="1"/>
</dbReference>
<dbReference type="AlphaFoldDB" id="V5F8I1"/>
<accession>V5F8I1</accession>
<gene>
    <name evidence="2" type="ORF">PLEI_3347</name>
</gene>
<dbReference type="InterPro" id="IPR003607">
    <property type="entry name" value="HD/PDEase_dom"/>
</dbReference>
<protein>
    <submittedName>
        <fullName evidence="2">Putative phosphohydrolase</fullName>
    </submittedName>
</protein>
<proteinExistence type="predicted"/>
<feature type="domain" description="HD" evidence="1">
    <location>
        <begin position="21"/>
        <end position="125"/>
    </location>
</feature>
<dbReference type="HOGENOM" id="CLU_036524_3_0_6"/>
<keyword evidence="2" id="KW-0378">Hydrolase</keyword>
<name>V5F8I1_PHOLE</name>
<dbReference type="Proteomes" id="UP000030675">
    <property type="component" value="Unassembled WGS sequence"/>
</dbReference>
<evidence type="ECO:0000313" key="3">
    <source>
        <dbReference type="Proteomes" id="UP000030675"/>
    </source>
</evidence>
<evidence type="ECO:0000313" key="2">
    <source>
        <dbReference type="EMBL" id="GAD31684.1"/>
    </source>
</evidence>
<dbReference type="InterPro" id="IPR006674">
    <property type="entry name" value="HD_domain"/>
</dbReference>
<dbReference type="PANTHER" id="PTHR33594">
    <property type="entry name" value="SUPERFAMILY HYDROLASE, PUTATIVE (AFU_ORTHOLOGUE AFUA_1G03035)-RELATED"/>
    <property type="match status" value="1"/>
</dbReference>